<evidence type="ECO:0000313" key="2">
    <source>
        <dbReference type="EMBL" id="CAH2106588.1"/>
    </source>
</evidence>
<comment type="caution">
    <text evidence="2">The sequence shown here is derived from an EMBL/GenBank/DDBJ whole genome shotgun (WGS) entry which is preliminary data.</text>
</comment>
<evidence type="ECO:0000313" key="3">
    <source>
        <dbReference type="Proteomes" id="UP001153954"/>
    </source>
</evidence>
<dbReference type="Proteomes" id="UP001153954">
    <property type="component" value="Unassembled WGS sequence"/>
</dbReference>
<gene>
    <name evidence="2" type="ORF">EEDITHA_LOCUS20705</name>
</gene>
<keyword evidence="3" id="KW-1185">Reference proteome</keyword>
<dbReference type="Gene3D" id="3.60.10.10">
    <property type="entry name" value="Endonuclease/exonuclease/phosphatase"/>
    <property type="match status" value="1"/>
</dbReference>
<dbReference type="InterPro" id="IPR036691">
    <property type="entry name" value="Endo/exonu/phosph_ase_sf"/>
</dbReference>
<reference evidence="2" key="1">
    <citation type="submission" date="2022-03" db="EMBL/GenBank/DDBJ databases">
        <authorList>
            <person name="Tunstrom K."/>
        </authorList>
    </citation>
    <scope>NUCLEOTIDE SEQUENCE</scope>
</reference>
<organism evidence="2 3">
    <name type="scientific">Euphydryas editha</name>
    <name type="common">Edith's checkerspot</name>
    <dbReference type="NCBI Taxonomy" id="104508"/>
    <lineage>
        <taxon>Eukaryota</taxon>
        <taxon>Metazoa</taxon>
        <taxon>Ecdysozoa</taxon>
        <taxon>Arthropoda</taxon>
        <taxon>Hexapoda</taxon>
        <taxon>Insecta</taxon>
        <taxon>Pterygota</taxon>
        <taxon>Neoptera</taxon>
        <taxon>Endopterygota</taxon>
        <taxon>Lepidoptera</taxon>
        <taxon>Glossata</taxon>
        <taxon>Ditrysia</taxon>
        <taxon>Papilionoidea</taxon>
        <taxon>Nymphalidae</taxon>
        <taxon>Nymphalinae</taxon>
        <taxon>Euphydryas</taxon>
    </lineage>
</organism>
<dbReference type="SUPFAM" id="SSF56219">
    <property type="entry name" value="DNase I-like"/>
    <property type="match status" value="1"/>
</dbReference>
<accession>A0AAU9V5N7</accession>
<dbReference type="GO" id="GO:0003824">
    <property type="term" value="F:catalytic activity"/>
    <property type="evidence" value="ECO:0007669"/>
    <property type="project" value="InterPro"/>
</dbReference>
<sequence>MIVTIATLNTRSLKSRESLTELKQALNNINWDILGISDVRRSTEIIEEHKEHILYYNNEIPGIYGVGFLVKKYLKNNIIEFKGVSDRVAVLNIIFPGHEHPSSIVQVYAPMEVAKKEIKNSFYENLNKTMETLYNTIIVMGDFNSQISQREKKRR</sequence>
<proteinExistence type="predicted"/>
<protein>
    <recommendedName>
        <fullName evidence="1">Endonuclease/exonuclease/phosphatase domain-containing protein</fullName>
    </recommendedName>
</protein>
<feature type="domain" description="Endonuclease/exonuclease/phosphatase" evidence="1">
    <location>
        <begin position="6"/>
        <end position="145"/>
    </location>
</feature>
<name>A0AAU9V5N7_EUPED</name>
<dbReference type="AlphaFoldDB" id="A0AAU9V5N7"/>
<evidence type="ECO:0000259" key="1">
    <source>
        <dbReference type="Pfam" id="PF03372"/>
    </source>
</evidence>
<dbReference type="InterPro" id="IPR005135">
    <property type="entry name" value="Endo/exonuclease/phosphatase"/>
</dbReference>
<dbReference type="Pfam" id="PF03372">
    <property type="entry name" value="Exo_endo_phos"/>
    <property type="match status" value="1"/>
</dbReference>
<dbReference type="EMBL" id="CAKOGL010000029">
    <property type="protein sequence ID" value="CAH2106588.1"/>
    <property type="molecule type" value="Genomic_DNA"/>
</dbReference>